<evidence type="ECO:0000259" key="2">
    <source>
        <dbReference type="Pfam" id="PF12969"/>
    </source>
</evidence>
<dbReference type="Gene3D" id="2.60.120.1130">
    <property type="match status" value="1"/>
</dbReference>
<dbReference type="KEGG" id="fak:FUA48_06730"/>
<sequence>MKIFNLIAFLLVTGFAAHAQKYELGEVTKEELEQKSHPTDPSASAAILFSKGTTYMDYSASSGFMIVTEVDTKIKIYNKDGYDWANKIISYYSSDNGDETVDVNKAVTYNLADGKVVKTKLKKEGEFTEQVNKFYKQRKIMMPDVKEGSIVEYRYTVRSPFISLFPEWRFQEPIPVNYSEYTTRIPEYFTYKPNFRGYLAPKVSNSAANKRITYVEKERTGRGTQFSNGQIDYSEKVATYVMENVPALKDEYYVNNIDNYTSSIEHELAITQYPGETVKSYSHSWEDLAKTIYNYDDFGGEIKRTGYYEDDLNALLSGADTQEKKIGVIFSYVKNRMNWNSYYGYTCHDGVKQAYKNKTGNVAEINLMLVSMLNYAGLEANPVLVTTRSSKIALFPTRSAFNYVIAAVQVGNEIVLLDATSKSALPNILPVRSLNWNGRLIRKDGSSLEISMFPQSNSKELITIIAAIDEEGKVSGKARDQYFDYNAFIFRESHSNSNLDSYLEKLEKRYDGIEIENYSVTNDDLNKPVVEEFNFVHNNISDIIGDKIYVHPLLFFAETENPFKQEKREYPIDFVYPRQDRYMITLSIPEGYVVESIPESLALGMEQNIGSFKFSIQANEKQIQLIATTEINYSNIPQDYYTVIKDFYQKMVEKQTEKIVLSKKI</sequence>
<dbReference type="Proteomes" id="UP000321222">
    <property type="component" value="Chromosome"/>
</dbReference>
<dbReference type="AlphaFoldDB" id="A0A5B9FQP7"/>
<evidence type="ECO:0000313" key="4">
    <source>
        <dbReference type="Proteomes" id="UP000321222"/>
    </source>
</evidence>
<feature type="domain" description="DUF3857" evidence="2">
    <location>
        <begin position="69"/>
        <end position="213"/>
    </location>
</feature>
<protein>
    <submittedName>
        <fullName evidence="3">DUF3857 domain-containing protein</fullName>
    </submittedName>
</protein>
<dbReference type="Pfam" id="PF12969">
    <property type="entry name" value="DUF3857"/>
    <property type="match status" value="1"/>
</dbReference>
<evidence type="ECO:0000313" key="3">
    <source>
        <dbReference type="EMBL" id="QEE49284.1"/>
    </source>
</evidence>
<proteinExistence type="predicted"/>
<gene>
    <name evidence="3" type="ORF">FUA48_06730</name>
</gene>
<dbReference type="OrthoDB" id="98874at2"/>
<keyword evidence="1" id="KW-0732">Signal</keyword>
<reference evidence="3 4" key="1">
    <citation type="submission" date="2019-08" db="EMBL/GenBank/DDBJ databases">
        <title>Flavobacterium alkalisoli sp. nov., isolated from rhizosphere soil of Suaeda salsa.</title>
        <authorList>
            <person name="Sun J.-Q."/>
            <person name="Xu L."/>
        </authorList>
    </citation>
    <scope>NUCLEOTIDE SEQUENCE [LARGE SCALE GENOMIC DNA]</scope>
    <source>
        <strain evidence="3 4">XS-5</strain>
    </source>
</reference>
<dbReference type="RefSeq" id="WP_147582832.1">
    <property type="nucleotide sequence ID" value="NZ_CP042831.1"/>
</dbReference>
<dbReference type="Gene3D" id="2.60.40.3140">
    <property type="match status" value="1"/>
</dbReference>
<keyword evidence="4" id="KW-1185">Reference proteome</keyword>
<name>A0A5B9FQP7_9FLAO</name>
<feature type="signal peptide" evidence="1">
    <location>
        <begin position="1"/>
        <end position="19"/>
    </location>
</feature>
<dbReference type="InterPro" id="IPR024618">
    <property type="entry name" value="DUF3857"/>
</dbReference>
<accession>A0A5B9FQP7</accession>
<evidence type="ECO:0000256" key="1">
    <source>
        <dbReference type="SAM" id="SignalP"/>
    </source>
</evidence>
<dbReference type="EMBL" id="CP042831">
    <property type="protein sequence ID" value="QEE49284.1"/>
    <property type="molecule type" value="Genomic_DNA"/>
</dbReference>
<feature type="chain" id="PRO_5022680198" evidence="1">
    <location>
        <begin position="20"/>
        <end position="665"/>
    </location>
</feature>
<dbReference type="Gene3D" id="3.10.620.30">
    <property type="match status" value="1"/>
</dbReference>
<organism evidence="3 4">
    <name type="scientific">Flavobacterium alkalisoli</name>
    <dbReference type="NCBI Taxonomy" id="2602769"/>
    <lineage>
        <taxon>Bacteria</taxon>
        <taxon>Pseudomonadati</taxon>
        <taxon>Bacteroidota</taxon>
        <taxon>Flavobacteriia</taxon>
        <taxon>Flavobacteriales</taxon>
        <taxon>Flavobacteriaceae</taxon>
        <taxon>Flavobacterium</taxon>
    </lineage>
</organism>